<reference evidence="2" key="1">
    <citation type="submission" date="2017-02" db="EMBL/GenBank/DDBJ databases">
        <title>Tessaracoccus aquaemaris sp. nov., isolated from the intestine of a Korean rockfish, Sebastes schlegelii, in a marine aquaculture pond.</title>
        <authorList>
            <person name="Tak E.J."/>
            <person name="Bae J.-W."/>
        </authorList>
    </citation>
    <scope>NUCLEOTIDE SEQUENCE [LARGE SCALE GENOMIC DNA]</scope>
    <source>
        <strain evidence="2">NSG39</strain>
    </source>
</reference>
<dbReference type="RefSeq" id="WP_077685793.1">
    <property type="nucleotide sequence ID" value="NZ_CP019606.1"/>
</dbReference>
<gene>
    <name evidence="1" type="ORF">BW730_08110</name>
</gene>
<sequence length="66" mass="6908">MTSLHVDCHTCQAKGPACGDCVISVLLGTPNFDFVEPEQRALAVLSDAGLLPPLRMDAPASDQRAG</sequence>
<accession>A0A1Q2CMY0</accession>
<dbReference type="STRING" id="1332264.BW730_08110"/>
<name>A0A1Q2CMY0_9ACTN</name>
<evidence type="ECO:0000313" key="1">
    <source>
        <dbReference type="EMBL" id="AQP47462.1"/>
    </source>
</evidence>
<organism evidence="1 2">
    <name type="scientific">Tessaracoccus aquimaris</name>
    <dbReference type="NCBI Taxonomy" id="1332264"/>
    <lineage>
        <taxon>Bacteria</taxon>
        <taxon>Bacillati</taxon>
        <taxon>Actinomycetota</taxon>
        <taxon>Actinomycetes</taxon>
        <taxon>Propionibacteriales</taxon>
        <taxon>Propionibacteriaceae</taxon>
        <taxon>Tessaracoccus</taxon>
    </lineage>
</organism>
<dbReference type="OrthoDB" id="4774211at2"/>
<dbReference type="Proteomes" id="UP000188145">
    <property type="component" value="Chromosome"/>
</dbReference>
<proteinExistence type="predicted"/>
<keyword evidence="2" id="KW-1185">Reference proteome</keyword>
<protein>
    <submittedName>
        <fullName evidence="1">Uncharacterized protein</fullName>
    </submittedName>
</protein>
<dbReference type="KEGG" id="tes:BW730_08110"/>
<dbReference type="AlphaFoldDB" id="A0A1Q2CMY0"/>
<dbReference type="EMBL" id="CP019606">
    <property type="protein sequence ID" value="AQP47462.1"/>
    <property type="molecule type" value="Genomic_DNA"/>
</dbReference>
<evidence type="ECO:0000313" key="2">
    <source>
        <dbReference type="Proteomes" id="UP000188145"/>
    </source>
</evidence>